<evidence type="ECO:0000256" key="1">
    <source>
        <dbReference type="ARBA" id="ARBA00004239"/>
    </source>
</evidence>
<dbReference type="PANTHER" id="PTHR11315">
    <property type="entry name" value="PROTEASE FAMILY C26 GAMMA-GLUTAMYL HYDROLASE"/>
    <property type="match status" value="1"/>
</dbReference>
<dbReference type="PROSITE" id="PS51275">
    <property type="entry name" value="PEPTIDASE_C26_GGH"/>
    <property type="match status" value="1"/>
</dbReference>
<feature type="active site" description="Nucleophile" evidence="7 8">
    <location>
        <position position="180"/>
    </location>
</feature>
<proteinExistence type="inferred from homology"/>
<dbReference type="SUPFAM" id="SSF52317">
    <property type="entry name" value="Class I glutamine amidotransferase-like"/>
    <property type="match status" value="1"/>
</dbReference>
<evidence type="ECO:0000313" key="10">
    <source>
        <dbReference type="Proteomes" id="UP001295684"/>
    </source>
</evidence>
<dbReference type="Proteomes" id="UP001295684">
    <property type="component" value="Unassembled WGS sequence"/>
</dbReference>
<comment type="similarity">
    <text evidence="2">Belongs to the peptidase C26 family.</text>
</comment>
<accession>A0AAD1UKH8</accession>
<keyword evidence="4" id="KW-0964">Secreted</keyword>
<dbReference type="InterPro" id="IPR011697">
    <property type="entry name" value="Peptidase_C26"/>
</dbReference>
<dbReference type="EC" id="3.4.19.9" evidence="3 8"/>
<comment type="subcellular location">
    <subcellularLocation>
        <location evidence="1">Secreted</location>
        <location evidence="1">Extracellular space</location>
    </subcellularLocation>
</comment>
<reference evidence="9" key="1">
    <citation type="submission" date="2023-07" db="EMBL/GenBank/DDBJ databases">
        <authorList>
            <consortium name="AG Swart"/>
            <person name="Singh M."/>
            <person name="Singh A."/>
            <person name="Seah K."/>
            <person name="Emmerich C."/>
        </authorList>
    </citation>
    <scope>NUCLEOTIDE SEQUENCE</scope>
    <source>
        <strain evidence="9">DP1</strain>
    </source>
</reference>
<protein>
    <recommendedName>
        <fullName evidence="3 8">folate gamma-glutamyl hydrolase</fullName>
        <ecNumber evidence="3 8">3.4.19.9</ecNumber>
    </recommendedName>
</protein>
<dbReference type="InterPro" id="IPR029062">
    <property type="entry name" value="Class_I_gatase-like"/>
</dbReference>
<keyword evidence="10" id="KW-1185">Reference proteome</keyword>
<dbReference type="InterPro" id="IPR015527">
    <property type="entry name" value="Pept_C26_g-glut_hydrolase"/>
</dbReference>
<evidence type="ECO:0000256" key="3">
    <source>
        <dbReference type="ARBA" id="ARBA00012886"/>
    </source>
</evidence>
<feature type="active site" evidence="8">
    <location>
        <position position="294"/>
    </location>
</feature>
<dbReference type="GO" id="GO:0005773">
    <property type="term" value="C:vacuole"/>
    <property type="evidence" value="ECO:0007669"/>
    <property type="project" value="TreeGrafter"/>
</dbReference>
<keyword evidence="5" id="KW-0732">Signal</keyword>
<dbReference type="Pfam" id="PF07722">
    <property type="entry name" value="Peptidase_C26"/>
    <property type="match status" value="1"/>
</dbReference>
<sequence>MEVFGRKKRKIQQMSVMYLVVIGILIVTQCQARYPGVSSLSSEIIKEIDTASKSESMVKRLLSMKSEVEKIRTSNQINERPVIGIFSQPYNETNDYIMASYVKFVESAGARVVPIIWRDSDEKVLNLVPKLNGALFPGGATALKNEDGSLTEHARKIEIVLNKIKELNDQGIYYPILSICMGFQEISQSEAPYRDTVELYKFDANDVANNITLRYSIVDSKLFNQMPQHLINALQNENITYNHHHDGIYPSIWDKYPALGGGYHLLGTSYDEKGVEYVAFIENKKYPIWGLQFHPEKNIFTWKTDMKVPHSQVSIEFSQFLANFFVKESKKNFNRFDSEEEIFDNMIEHFPVDLPQLKRQDVYLFADSG</sequence>
<dbReference type="EMBL" id="CAMPGE010012271">
    <property type="protein sequence ID" value="CAI2371048.1"/>
    <property type="molecule type" value="Genomic_DNA"/>
</dbReference>
<dbReference type="GO" id="GO:0005576">
    <property type="term" value="C:extracellular region"/>
    <property type="evidence" value="ECO:0007669"/>
    <property type="project" value="UniProtKB-SubCell"/>
</dbReference>
<evidence type="ECO:0000313" key="9">
    <source>
        <dbReference type="EMBL" id="CAI2371048.1"/>
    </source>
</evidence>
<gene>
    <name evidence="9" type="ORF">ECRASSUSDP1_LOCUS12368</name>
</gene>
<evidence type="ECO:0000256" key="6">
    <source>
        <dbReference type="ARBA" id="ARBA00022801"/>
    </source>
</evidence>
<evidence type="ECO:0000256" key="4">
    <source>
        <dbReference type="ARBA" id="ARBA00022525"/>
    </source>
</evidence>
<dbReference type="GO" id="GO:0046900">
    <property type="term" value="P:tetrahydrofolylpolyglutamate metabolic process"/>
    <property type="evidence" value="ECO:0007669"/>
    <property type="project" value="TreeGrafter"/>
</dbReference>
<evidence type="ECO:0000256" key="8">
    <source>
        <dbReference type="PROSITE-ProRule" id="PRU00607"/>
    </source>
</evidence>
<dbReference type="Gene3D" id="3.40.50.880">
    <property type="match status" value="1"/>
</dbReference>
<feature type="active site" description="Proton donor" evidence="7">
    <location>
        <position position="294"/>
    </location>
</feature>
<organism evidence="9 10">
    <name type="scientific">Euplotes crassus</name>
    <dbReference type="NCBI Taxonomy" id="5936"/>
    <lineage>
        <taxon>Eukaryota</taxon>
        <taxon>Sar</taxon>
        <taxon>Alveolata</taxon>
        <taxon>Ciliophora</taxon>
        <taxon>Intramacronucleata</taxon>
        <taxon>Spirotrichea</taxon>
        <taxon>Hypotrichia</taxon>
        <taxon>Euplotida</taxon>
        <taxon>Euplotidae</taxon>
        <taxon>Moneuplotes</taxon>
    </lineage>
</organism>
<evidence type="ECO:0000256" key="2">
    <source>
        <dbReference type="ARBA" id="ARBA00011083"/>
    </source>
</evidence>
<evidence type="ECO:0000256" key="5">
    <source>
        <dbReference type="ARBA" id="ARBA00022729"/>
    </source>
</evidence>
<dbReference type="AlphaFoldDB" id="A0AAD1UKH8"/>
<comment type="caution">
    <text evidence="9">The sequence shown here is derived from an EMBL/GenBank/DDBJ whole genome shotgun (WGS) entry which is preliminary data.</text>
</comment>
<dbReference type="GO" id="GO:0034722">
    <property type="term" value="F:gamma-glutamyl-peptidase activity"/>
    <property type="evidence" value="ECO:0007669"/>
    <property type="project" value="UniProtKB-UniRule"/>
</dbReference>
<evidence type="ECO:0000256" key="7">
    <source>
        <dbReference type="PIRSR" id="PIRSR615527-1"/>
    </source>
</evidence>
<dbReference type="PANTHER" id="PTHR11315:SF0">
    <property type="entry name" value="FOLATE GAMMA-GLUTAMYL HYDROLASE"/>
    <property type="match status" value="1"/>
</dbReference>
<keyword evidence="6 8" id="KW-0378">Hydrolase</keyword>
<comment type="catalytic activity">
    <reaction evidence="8">
        <text>(6S)-5,6,7,8-tetrahydrofolyl-(gamma-L-Glu)(n) + (n-1) H2O = (6S)-5,6,7,8-tetrahydrofolate + (n-1) L-glutamate</text>
        <dbReference type="Rhea" id="RHEA:56784"/>
        <dbReference type="Rhea" id="RHEA-COMP:14738"/>
        <dbReference type="ChEBI" id="CHEBI:15377"/>
        <dbReference type="ChEBI" id="CHEBI:29985"/>
        <dbReference type="ChEBI" id="CHEBI:57453"/>
        <dbReference type="ChEBI" id="CHEBI:141005"/>
        <dbReference type="EC" id="3.4.19.9"/>
    </reaction>
</comment>
<dbReference type="PROSITE" id="PS51273">
    <property type="entry name" value="GATASE_TYPE_1"/>
    <property type="match status" value="1"/>
</dbReference>
<name>A0AAD1UKH8_EUPCR</name>